<keyword evidence="3" id="KW-0378">Hydrolase</keyword>
<dbReference type="GO" id="GO:0004252">
    <property type="term" value="F:serine-type endopeptidase activity"/>
    <property type="evidence" value="ECO:0007669"/>
    <property type="project" value="InterPro"/>
</dbReference>
<comment type="caution">
    <text evidence="7">The sequence shown here is derived from an EMBL/GenBank/DDBJ whole genome shotgun (WGS) entry which is preliminary data.</text>
</comment>
<dbReference type="PRINTS" id="PR00834">
    <property type="entry name" value="PROTEASES2C"/>
</dbReference>
<protein>
    <submittedName>
        <fullName evidence="7">Trypsin-like peptidase domain-containing protein</fullName>
    </submittedName>
</protein>
<evidence type="ECO:0000256" key="5">
    <source>
        <dbReference type="SAM" id="Phobius"/>
    </source>
</evidence>
<reference evidence="7" key="2">
    <citation type="submission" date="2021-04" db="EMBL/GenBank/DDBJ databases">
        <authorList>
            <person name="Gilroy R."/>
        </authorList>
    </citation>
    <scope>NUCLEOTIDE SEQUENCE</scope>
    <source>
        <strain evidence="7">ChiHcolR34-3080</strain>
    </source>
</reference>
<dbReference type="CDD" id="cd06779">
    <property type="entry name" value="cpPDZ_Deg_HtrA-like"/>
    <property type="match status" value="1"/>
</dbReference>
<feature type="compositionally biased region" description="Low complexity" evidence="4">
    <location>
        <begin position="25"/>
        <end position="38"/>
    </location>
</feature>
<evidence type="ECO:0000256" key="1">
    <source>
        <dbReference type="ARBA" id="ARBA00010541"/>
    </source>
</evidence>
<dbReference type="EMBL" id="DXHQ01000036">
    <property type="protein sequence ID" value="HIW08349.1"/>
    <property type="molecule type" value="Genomic_DNA"/>
</dbReference>
<dbReference type="InterPro" id="IPR001478">
    <property type="entry name" value="PDZ"/>
</dbReference>
<comment type="similarity">
    <text evidence="1">Belongs to the peptidase S1C family.</text>
</comment>
<proteinExistence type="inferred from homology"/>
<dbReference type="GO" id="GO:0006508">
    <property type="term" value="P:proteolysis"/>
    <property type="evidence" value="ECO:0007669"/>
    <property type="project" value="UniProtKB-KW"/>
</dbReference>
<keyword evidence="2" id="KW-0645">Protease</keyword>
<dbReference type="InterPro" id="IPR009003">
    <property type="entry name" value="Peptidase_S1_PA"/>
</dbReference>
<evidence type="ECO:0000256" key="3">
    <source>
        <dbReference type="ARBA" id="ARBA00022801"/>
    </source>
</evidence>
<organism evidence="7 8">
    <name type="scientific">Candidatus Faecalibacterium intestinigallinarum</name>
    <dbReference type="NCBI Taxonomy" id="2838581"/>
    <lineage>
        <taxon>Bacteria</taxon>
        <taxon>Bacillati</taxon>
        <taxon>Bacillota</taxon>
        <taxon>Clostridia</taxon>
        <taxon>Eubacteriales</taxon>
        <taxon>Oscillospiraceae</taxon>
        <taxon>Faecalibacterium</taxon>
    </lineage>
</organism>
<dbReference type="Pfam" id="PF13180">
    <property type="entry name" value="PDZ_2"/>
    <property type="match status" value="1"/>
</dbReference>
<dbReference type="PANTHER" id="PTHR43343">
    <property type="entry name" value="PEPTIDASE S12"/>
    <property type="match status" value="1"/>
</dbReference>
<keyword evidence="5" id="KW-1133">Transmembrane helix</keyword>
<evidence type="ECO:0000313" key="8">
    <source>
        <dbReference type="Proteomes" id="UP000823933"/>
    </source>
</evidence>
<dbReference type="Pfam" id="PF13365">
    <property type="entry name" value="Trypsin_2"/>
    <property type="match status" value="1"/>
</dbReference>
<evidence type="ECO:0000259" key="6">
    <source>
        <dbReference type="PROSITE" id="PS50106"/>
    </source>
</evidence>
<evidence type="ECO:0000313" key="7">
    <source>
        <dbReference type="EMBL" id="HIW08349.1"/>
    </source>
</evidence>
<dbReference type="PANTHER" id="PTHR43343:SF3">
    <property type="entry name" value="PROTEASE DO-LIKE 8, CHLOROPLASTIC"/>
    <property type="match status" value="1"/>
</dbReference>
<accession>A0A9D1Q946</accession>
<feature type="compositionally biased region" description="Pro residues" evidence="4">
    <location>
        <begin position="51"/>
        <end position="65"/>
    </location>
</feature>
<dbReference type="InterPro" id="IPR043504">
    <property type="entry name" value="Peptidase_S1_PA_chymotrypsin"/>
</dbReference>
<dbReference type="InterPro" id="IPR001940">
    <property type="entry name" value="Peptidase_S1C"/>
</dbReference>
<dbReference type="InterPro" id="IPR036034">
    <property type="entry name" value="PDZ_sf"/>
</dbReference>
<keyword evidence="5" id="KW-0472">Membrane</keyword>
<dbReference type="AlphaFoldDB" id="A0A9D1Q946"/>
<name>A0A9D1Q946_9FIRM</name>
<gene>
    <name evidence="7" type="ORF">H9890_02975</name>
</gene>
<keyword evidence="5" id="KW-0812">Transmembrane</keyword>
<feature type="domain" description="PDZ" evidence="6">
    <location>
        <begin position="357"/>
        <end position="433"/>
    </location>
</feature>
<dbReference type="InterPro" id="IPR051201">
    <property type="entry name" value="Chloro_Bact_Ser_Proteases"/>
</dbReference>
<dbReference type="Proteomes" id="UP000823933">
    <property type="component" value="Unassembled WGS sequence"/>
</dbReference>
<evidence type="ECO:0000256" key="4">
    <source>
        <dbReference type="SAM" id="MobiDB-lite"/>
    </source>
</evidence>
<dbReference type="Gene3D" id="2.40.10.10">
    <property type="entry name" value="Trypsin-like serine proteases"/>
    <property type="match status" value="2"/>
</dbReference>
<dbReference type="SUPFAM" id="SSF50494">
    <property type="entry name" value="Trypsin-like serine proteases"/>
    <property type="match status" value="1"/>
</dbReference>
<sequence length="449" mass="45812">MEKENKWEYDYSSLYNNSSDYGGTGYANVGSSGNNAANQYDASGAGGSQPPCTPEYKPVPDPGQPPKKKHRRISAGRILRTIVSLVLAAAVGFAGGYVGSMVGDNHKLVIQAADRTEQLNNALAGTTSTGGDNLDSAQVAALVTPSVVPITTEEVVYSSWSWFGQRQIQSGAGSGVIISDDGYILTCAHVVEGADDISVQVGDTDYAAQIIGADSDSDIAVIKIDAEGLTPAVVGDSNALVIGEEVMAVGNPLGTLSGTVTNGIVSALNRNIAVQNNDGSVNRLSVIQTNASISPGNSGGGLFNMAGELVGIVNAKSGASQAEGIGFAIPISNAIAIAQDLLENGYVSGRPYLGITYITVADEATAQQLGVSAYGIYIVEVSAGSGAAQAGLEPGDRIVSIDGQEIAARDDVSAIIDGHATGDVISITVARDGQMLTVSATLGEQTPNN</sequence>
<dbReference type="SMART" id="SM00228">
    <property type="entry name" value="PDZ"/>
    <property type="match status" value="1"/>
</dbReference>
<evidence type="ECO:0000256" key="2">
    <source>
        <dbReference type="ARBA" id="ARBA00022670"/>
    </source>
</evidence>
<reference evidence="7" key="1">
    <citation type="journal article" date="2021" name="PeerJ">
        <title>Extensive microbial diversity within the chicken gut microbiome revealed by metagenomics and culture.</title>
        <authorList>
            <person name="Gilroy R."/>
            <person name="Ravi A."/>
            <person name="Getino M."/>
            <person name="Pursley I."/>
            <person name="Horton D.L."/>
            <person name="Alikhan N.F."/>
            <person name="Baker D."/>
            <person name="Gharbi K."/>
            <person name="Hall N."/>
            <person name="Watson M."/>
            <person name="Adriaenssens E.M."/>
            <person name="Foster-Nyarko E."/>
            <person name="Jarju S."/>
            <person name="Secka A."/>
            <person name="Antonio M."/>
            <person name="Oren A."/>
            <person name="Chaudhuri R.R."/>
            <person name="La Ragione R."/>
            <person name="Hildebrand F."/>
            <person name="Pallen M.J."/>
        </authorList>
    </citation>
    <scope>NUCLEOTIDE SEQUENCE</scope>
    <source>
        <strain evidence="7">ChiHcolR34-3080</strain>
    </source>
</reference>
<dbReference type="Gene3D" id="2.30.42.10">
    <property type="match status" value="1"/>
</dbReference>
<dbReference type="SUPFAM" id="SSF50156">
    <property type="entry name" value="PDZ domain-like"/>
    <property type="match status" value="1"/>
</dbReference>
<feature type="transmembrane region" description="Helical" evidence="5">
    <location>
        <begin position="78"/>
        <end position="98"/>
    </location>
</feature>
<dbReference type="PROSITE" id="PS50106">
    <property type="entry name" value="PDZ"/>
    <property type="match status" value="1"/>
</dbReference>
<feature type="region of interest" description="Disordered" evidence="4">
    <location>
        <begin position="25"/>
        <end position="72"/>
    </location>
</feature>